<keyword evidence="5" id="KW-1185">Reference proteome</keyword>
<dbReference type="NCBIfam" id="TIGR01640">
    <property type="entry name" value="F_box_assoc_1"/>
    <property type="match status" value="1"/>
</dbReference>
<dbReference type="Proteomes" id="UP000525078">
    <property type="component" value="Unassembled WGS sequence"/>
</dbReference>
<comment type="caution">
    <text evidence="2">The sequence shown here is derived from an EMBL/GenBank/DDBJ whole genome shotgun (WGS) entry which is preliminary data.</text>
</comment>
<dbReference type="AlphaFoldDB" id="A0A7J6DW59"/>
<dbReference type="InterPro" id="IPR017451">
    <property type="entry name" value="F-box-assoc_interact_dom"/>
</dbReference>
<reference evidence="4 5" key="1">
    <citation type="journal article" date="2020" name="bioRxiv">
        <title>Sequence and annotation of 42 cannabis genomes reveals extensive copy number variation in cannabinoid synthesis and pathogen resistance genes.</title>
        <authorList>
            <person name="Mckernan K.J."/>
            <person name="Helbert Y."/>
            <person name="Kane L.T."/>
            <person name="Ebling H."/>
            <person name="Zhang L."/>
            <person name="Liu B."/>
            <person name="Eaton Z."/>
            <person name="Mclaughlin S."/>
            <person name="Kingan S."/>
            <person name="Baybayan P."/>
            <person name="Concepcion G."/>
            <person name="Jordan M."/>
            <person name="Riva A."/>
            <person name="Barbazuk W."/>
            <person name="Harkins T."/>
        </authorList>
    </citation>
    <scope>NUCLEOTIDE SEQUENCE [LARGE SCALE GENOMIC DNA]</scope>
    <source>
        <strain evidence="4 5">cv. Jamaican Lion 4</strain>
        <strain evidence="3">Father</strain>
        <strain evidence="2">Mother</strain>
        <tissue evidence="2">Leaf</tissue>
    </source>
</reference>
<dbReference type="SUPFAM" id="SSF81383">
    <property type="entry name" value="F-box domain"/>
    <property type="match status" value="1"/>
</dbReference>
<dbReference type="InterPro" id="IPR050796">
    <property type="entry name" value="SCF_F-box_component"/>
</dbReference>
<proteinExistence type="predicted"/>
<evidence type="ECO:0000313" key="3">
    <source>
        <dbReference type="EMBL" id="KAF4393258.1"/>
    </source>
</evidence>
<evidence type="ECO:0000313" key="4">
    <source>
        <dbReference type="Proteomes" id="UP000525078"/>
    </source>
</evidence>
<dbReference type="EMBL" id="JAATIQ010000049">
    <property type="protein sequence ID" value="KAF4393258.1"/>
    <property type="molecule type" value="Genomic_DNA"/>
</dbReference>
<gene>
    <name evidence="2" type="ORF">F8388_017660</name>
    <name evidence="3" type="ORF">G4B88_001992</name>
</gene>
<name>A0A7J6DW59_CANSA</name>
<dbReference type="Pfam" id="PF08268">
    <property type="entry name" value="FBA_3"/>
    <property type="match status" value="1"/>
</dbReference>
<accession>A0A7J6DW59</accession>
<dbReference type="PANTHER" id="PTHR31672:SF13">
    <property type="entry name" value="F-BOX PROTEIN CPR30-LIKE"/>
    <property type="match status" value="1"/>
</dbReference>
<sequence length="351" mass="40470">MASVDIHSDILKDLVRYRSVCKEWRTLIDAPHFIKMQLKSSKQGLFIFINNEKNQQKDMYWLDLTNQGCSIEKIRSSIPPFGTPSGCYNGLIITQDRPSIYNPFTKNHTPLSHYSYRLSPYAKVIGLGYDPLIDDYKVVAHTRFDSIRQNYVSKYHLYYVKAQTLKRLNCHDAFLENYGYELSNCAFVDNCLYWIVVKSESSGMNLIFAFDLKTEKHNTLSLPFQSKGNAFRAVEFEGSVCVIKPIYRDIGPLLDYEIWVMKDHDKENSSCNWSMLFSVVSGVFGSNLSVVPLKYYNTTNDQIFLMLDFHKLVVYDLKTNTVIKIVRFHDLMAKSGNSLSVFMGVQSLIGF</sequence>
<organism evidence="2 4">
    <name type="scientific">Cannabis sativa</name>
    <name type="common">Hemp</name>
    <name type="synonym">Marijuana</name>
    <dbReference type="NCBI Taxonomy" id="3483"/>
    <lineage>
        <taxon>Eukaryota</taxon>
        <taxon>Viridiplantae</taxon>
        <taxon>Streptophyta</taxon>
        <taxon>Embryophyta</taxon>
        <taxon>Tracheophyta</taxon>
        <taxon>Spermatophyta</taxon>
        <taxon>Magnoliopsida</taxon>
        <taxon>eudicotyledons</taxon>
        <taxon>Gunneridae</taxon>
        <taxon>Pentapetalae</taxon>
        <taxon>rosids</taxon>
        <taxon>fabids</taxon>
        <taxon>Rosales</taxon>
        <taxon>Cannabaceae</taxon>
        <taxon>Cannabis</taxon>
    </lineage>
</organism>
<protein>
    <recommendedName>
        <fullName evidence="1">F-box associated beta-propeller type 3 domain-containing protein</fullName>
    </recommendedName>
</protein>
<dbReference type="InterPro" id="IPR036047">
    <property type="entry name" value="F-box-like_dom_sf"/>
</dbReference>
<dbReference type="InterPro" id="IPR013187">
    <property type="entry name" value="F-box-assoc_dom_typ3"/>
</dbReference>
<dbReference type="Proteomes" id="UP000583929">
    <property type="component" value="Unassembled WGS sequence"/>
</dbReference>
<dbReference type="EMBL" id="JAATIP010000371">
    <property type="protein sequence ID" value="KAF4350276.1"/>
    <property type="molecule type" value="Genomic_DNA"/>
</dbReference>
<feature type="domain" description="F-box associated beta-propeller type 3" evidence="1">
    <location>
        <begin position="38"/>
        <end position="331"/>
    </location>
</feature>
<dbReference type="PANTHER" id="PTHR31672">
    <property type="entry name" value="BNACNNG10540D PROTEIN"/>
    <property type="match status" value="1"/>
</dbReference>
<evidence type="ECO:0000259" key="1">
    <source>
        <dbReference type="Pfam" id="PF08268"/>
    </source>
</evidence>
<evidence type="ECO:0000313" key="2">
    <source>
        <dbReference type="EMBL" id="KAF4350276.1"/>
    </source>
</evidence>
<evidence type="ECO:0000313" key="5">
    <source>
        <dbReference type="Proteomes" id="UP000583929"/>
    </source>
</evidence>